<sequence>MSSSTTYFFLLFLCFSLHACNAGRRNLDSLDKKMEKKLNFSLKIIDKNGFDSSPMKVTKGDNKMKTNELVGDSEKSKNRKSTNRRMLKGVGKVSAHGLQTKSHVSVSSWRVPHKKKHSEKHPGFNLDYSPPKTHPPSHN</sequence>
<dbReference type="PANTHER" id="PTHR34961">
    <property type="entry name" value="TRANSMEMBRANE PROTEIN"/>
    <property type="match status" value="1"/>
</dbReference>
<accession>A0AAV0YC87</accession>
<evidence type="ECO:0000313" key="4">
    <source>
        <dbReference type="Proteomes" id="UP001157006"/>
    </source>
</evidence>
<dbReference type="InterPro" id="IPR053313">
    <property type="entry name" value="RGF"/>
</dbReference>
<proteinExistence type="predicted"/>
<dbReference type="AlphaFoldDB" id="A0AAV0YC87"/>
<comment type="caution">
    <text evidence="3">The sequence shown here is derived from an EMBL/GenBank/DDBJ whole genome shotgun (WGS) entry which is preliminary data.</text>
</comment>
<feature type="chain" id="PRO_5043874909" evidence="2">
    <location>
        <begin position="23"/>
        <end position="139"/>
    </location>
</feature>
<keyword evidence="2" id="KW-0732">Signal</keyword>
<feature type="compositionally biased region" description="Polar residues" evidence="1">
    <location>
        <begin position="97"/>
        <end position="108"/>
    </location>
</feature>
<dbReference type="PANTHER" id="PTHR34961:SF1">
    <property type="entry name" value="ROOT MERISTEM GROWTH FACTOR 10"/>
    <property type="match status" value="1"/>
</dbReference>
<organism evidence="3 4">
    <name type="scientific">Vicia faba</name>
    <name type="common">Broad bean</name>
    <name type="synonym">Faba vulgaris</name>
    <dbReference type="NCBI Taxonomy" id="3906"/>
    <lineage>
        <taxon>Eukaryota</taxon>
        <taxon>Viridiplantae</taxon>
        <taxon>Streptophyta</taxon>
        <taxon>Embryophyta</taxon>
        <taxon>Tracheophyta</taxon>
        <taxon>Spermatophyta</taxon>
        <taxon>Magnoliopsida</taxon>
        <taxon>eudicotyledons</taxon>
        <taxon>Gunneridae</taxon>
        <taxon>Pentapetalae</taxon>
        <taxon>rosids</taxon>
        <taxon>fabids</taxon>
        <taxon>Fabales</taxon>
        <taxon>Fabaceae</taxon>
        <taxon>Papilionoideae</taxon>
        <taxon>50 kb inversion clade</taxon>
        <taxon>NPAAA clade</taxon>
        <taxon>Hologalegina</taxon>
        <taxon>IRL clade</taxon>
        <taxon>Fabeae</taxon>
        <taxon>Vicia</taxon>
    </lineage>
</organism>
<reference evidence="3 4" key="1">
    <citation type="submission" date="2023-01" db="EMBL/GenBank/DDBJ databases">
        <authorList>
            <person name="Kreplak J."/>
        </authorList>
    </citation>
    <scope>NUCLEOTIDE SEQUENCE [LARGE SCALE GENOMIC DNA]</scope>
</reference>
<keyword evidence="4" id="KW-1185">Reference proteome</keyword>
<feature type="signal peptide" evidence="2">
    <location>
        <begin position="1"/>
        <end position="22"/>
    </location>
</feature>
<evidence type="ECO:0000313" key="3">
    <source>
        <dbReference type="EMBL" id="CAI8583580.1"/>
    </source>
</evidence>
<dbReference type="EMBL" id="CATIWC010000818">
    <property type="protein sequence ID" value="CAI8583580.1"/>
    <property type="molecule type" value="Genomic_DNA"/>
</dbReference>
<name>A0AAV0YC87_VICFA</name>
<gene>
    <name evidence="3" type="ORF">VFH_U033800</name>
</gene>
<evidence type="ECO:0000256" key="2">
    <source>
        <dbReference type="SAM" id="SignalP"/>
    </source>
</evidence>
<feature type="region of interest" description="Disordered" evidence="1">
    <location>
        <begin position="52"/>
        <end position="139"/>
    </location>
</feature>
<evidence type="ECO:0000256" key="1">
    <source>
        <dbReference type="SAM" id="MobiDB-lite"/>
    </source>
</evidence>
<dbReference type="Proteomes" id="UP001157006">
    <property type="component" value="Unassembled WGS sequence"/>
</dbReference>
<protein>
    <submittedName>
        <fullName evidence="3">Uncharacterized protein</fullName>
    </submittedName>
</protein>
<feature type="compositionally biased region" description="Basic and acidic residues" evidence="1">
    <location>
        <begin position="58"/>
        <end position="76"/>
    </location>
</feature>
<feature type="compositionally biased region" description="Basic residues" evidence="1">
    <location>
        <begin position="77"/>
        <end position="87"/>
    </location>
</feature>